<dbReference type="PROSITE" id="PS00164">
    <property type="entry name" value="ENOLASE"/>
    <property type="match status" value="1"/>
</dbReference>
<feature type="binding site" evidence="8">
    <location>
        <position position="316"/>
    </location>
    <ligand>
        <name>substrate</name>
    </ligand>
</feature>
<name>A0A8J7YN95_9ARCH</name>
<dbReference type="GO" id="GO:0009986">
    <property type="term" value="C:cell surface"/>
    <property type="evidence" value="ECO:0007669"/>
    <property type="project" value="UniProtKB-SubCell"/>
</dbReference>
<dbReference type="AlphaFoldDB" id="A0A8J7YN95"/>
<comment type="similarity">
    <text evidence="2 6">Belongs to the enolase family.</text>
</comment>
<feature type="binding site" evidence="6 9">
    <location>
        <position position="316"/>
    </location>
    <ligand>
        <name>Mg(2+)</name>
        <dbReference type="ChEBI" id="CHEBI:18420"/>
    </ligand>
</feature>
<feature type="binding site" evidence="6 9">
    <location>
        <position position="289"/>
    </location>
    <ligand>
        <name>Mg(2+)</name>
        <dbReference type="ChEBI" id="CHEBI:18420"/>
    </ligand>
</feature>
<dbReference type="SFLD" id="SFLDS00001">
    <property type="entry name" value="Enolase"/>
    <property type="match status" value="1"/>
</dbReference>
<dbReference type="InterPro" id="IPR020809">
    <property type="entry name" value="Enolase_CS"/>
</dbReference>
<dbReference type="EMBL" id="JAHEAC010000020">
    <property type="protein sequence ID" value="MBX8643780.1"/>
    <property type="molecule type" value="Genomic_DNA"/>
</dbReference>
<feature type="binding site" evidence="6">
    <location>
        <position position="371"/>
    </location>
    <ligand>
        <name>(2R)-2-phosphoglycerate</name>
        <dbReference type="ChEBI" id="CHEBI:58289"/>
    </ligand>
</feature>
<dbReference type="PRINTS" id="PR00148">
    <property type="entry name" value="ENOLASE"/>
</dbReference>
<dbReference type="PIRSF" id="PIRSF001400">
    <property type="entry name" value="Enolase"/>
    <property type="match status" value="1"/>
</dbReference>
<protein>
    <recommendedName>
        <fullName evidence="6">Enolase</fullName>
        <ecNumber evidence="6">4.2.1.11</ecNumber>
    </recommendedName>
    <alternativeName>
        <fullName evidence="6">2-phospho-D-glycerate hydro-lyase</fullName>
    </alternativeName>
    <alternativeName>
        <fullName evidence="6">2-phosphoglycerate dehydratase</fullName>
    </alternativeName>
</protein>
<keyword evidence="3 6" id="KW-0460">Magnesium</keyword>
<evidence type="ECO:0000313" key="13">
    <source>
        <dbReference type="EMBL" id="MBX8643780.1"/>
    </source>
</evidence>
<dbReference type="Gene3D" id="3.20.20.120">
    <property type="entry name" value="Enolase-like C-terminal domain"/>
    <property type="match status" value="1"/>
</dbReference>
<keyword evidence="4 6" id="KW-0324">Glycolysis</keyword>
<dbReference type="NCBIfam" id="TIGR01060">
    <property type="entry name" value="eno"/>
    <property type="match status" value="1"/>
</dbReference>
<accession>A0A8J7YN95</accession>
<feature type="binding site" evidence="6 9">
    <location>
        <position position="248"/>
    </location>
    <ligand>
        <name>Mg(2+)</name>
        <dbReference type="ChEBI" id="CHEBI:18420"/>
    </ligand>
</feature>
<keyword evidence="5 6" id="KW-0456">Lyase</keyword>
<dbReference type="UniPathway" id="UPA00109">
    <property type="reaction ID" value="UER00187"/>
</dbReference>
<feature type="binding site" evidence="8">
    <location>
        <position position="289"/>
    </location>
    <ligand>
        <name>substrate</name>
    </ligand>
</feature>
<feature type="domain" description="Enolase N-terminal" evidence="11">
    <location>
        <begin position="8"/>
        <end position="136"/>
    </location>
</feature>
<organism evidence="12 14">
    <name type="scientific">Candidatus Sysuiplasma superficiale</name>
    <dbReference type="NCBI Taxonomy" id="2823368"/>
    <lineage>
        <taxon>Archaea</taxon>
        <taxon>Methanobacteriati</taxon>
        <taxon>Thermoplasmatota</taxon>
        <taxon>Thermoplasmata</taxon>
        <taxon>Candidatus Sysuiplasmatales</taxon>
        <taxon>Candidatus Sysuiplasmataceae</taxon>
        <taxon>Candidatus Sysuiplasma</taxon>
    </lineage>
</organism>
<dbReference type="SFLD" id="SFLDG00178">
    <property type="entry name" value="enolase"/>
    <property type="match status" value="1"/>
</dbReference>
<dbReference type="GO" id="GO:0000287">
    <property type="term" value="F:magnesium ion binding"/>
    <property type="evidence" value="ECO:0007669"/>
    <property type="project" value="UniProtKB-UniRule"/>
</dbReference>
<evidence type="ECO:0000256" key="8">
    <source>
        <dbReference type="PIRSR" id="PIRSR001400-2"/>
    </source>
</evidence>
<dbReference type="Proteomes" id="UP000716004">
    <property type="component" value="Unassembled WGS sequence"/>
</dbReference>
<dbReference type="PANTHER" id="PTHR11902">
    <property type="entry name" value="ENOLASE"/>
    <property type="match status" value="1"/>
</dbReference>
<feature type="binding site" evidence="6">
    <location>
        <position position="167"/>
    </location>
    <ligand>
        <name>(2R)-2-phosphoglycerate</name>
        <dbReference type="ChEBI" id="CHEBI:58289"/>
    </ligand>
</feature>
<feature type="binding site" evidence="8">
    <location>
        <begin position="368"/>
        <end position="371"/>
    </location>
    <ligand>
        <name>substrate</name>
    </ligand>
</feature>
<comment type="catalytic activity">
    <reaction evidence="6">
        <text>(2R)-2-phosphoglycerate = phosphoenolpyruvate + H2O</text>
        <dbReference type="Rhea" id="RHEA:10164"/>
        <dbReference type="ChEBI" id="CHEBI:15377"/>
        <dbReference type="ChEBI" id="CHEBI:58289"/>
        <dbReference type="ChEBI" id="CHEBI:58702"/>
        <dbReference type="EC" id="4.2.1.11"/>
    </reaction>
</comment>
<evidence type="ECO:0000259" key="11">
    <source>
        <dbReference type="SMART" id="SM01193"/>
    </source>
</evidence>
<evidence type="ECO:0000313" key="12">
    <source>
        <dbReference type="EMBL" id="MBX8631218.1"/>
    </source>
</evidence>
<dbReference type="GO" id="GO:0000015">
    <property type="term" value="C:phosphopyruvate hydratase complex"/>
    <property type="evidence" value="ECO:0007669"/>
    <property type="project" value="InterPro"/>
</dbReference>
<dbReference type="Proteomes" id="UP000750197">
    <property type="component" value="Unassembled WGS sequence"/>
</dbReference>
<comment type="cofactor">
    <cofactor evidence="6">
        <name>Mg(2+)</name>
        <dbReference type="ChEBI" id="CHEBI:18420"/>
    </cofactor>
    <text evidence="6">Binds a second Mg(2+) ion via substrate during catalysis.</text>
</comment>
<evidence type="ECO:0000313" key="14">
    <source>
        <dbReference type="Proteomes" id="UP000716004"/>
    </source>
</evidence>
<feature type="binding site" evidence="6">
    <location>
        <position position="392"/>
    </location>
    <ligand>
        <name>(2R)-2-phosphoglycerate</name>
        <dbReference type="ChEBI" id="CHEBI:58289"/>
    </ligand>
</feature>
<dbReference type="GO" id="GO:0005576">
    <property type="term" value="C:extracellular region"/>
    <property type="evidence" value="ECO:0007669"/>
    <property type="project" value="UniProtKB-SubCell"/>
</dbReference>
<dbReference type="HAMAP" id="MF_00318">
    <property type="entry name" value="Enolase"/>
    <property type="match status" value="1"/>
</dbReference>
<evidence type="ECO:0000256" key="2">
    <source>
        <dbReference type="ARBA" id="ARBA00009604"/>
    </source>
</evidence>
<proteinExistence type="inferred from homology"/>
<feature type="active site" description="Proton acceptor" evidence="6 7">
    <location>
        <position position="341"/>
    </location>
</feature>
<dbReference type="SMART" id="SM01192">
    <property type="entry name" value="Enolase_C"/>
    <property type="match status" value="1"/>
</dbReference>
<evidence type="ECO:0000256" key="9">
    <source>
        <dbReference type="PIRSR" id="PIRSR001400-3"/>
    </source>
</evidence>
<gene>
    <name evidence="6 12" type="primary">eno</name>
    <name evidence="12" type="ORF">J9259_01655</name>
    <name evidence="13" type="ORF">KIY12_03540</name>
</gene>
<reference evidence="12" key="1">
    <citation type="submission" date="2021-04" db="EMBL/GenBank/DDBJ databases">
        <title>Genomic insights into ecological role and evolution of a novel Thermoplasmata order Candidatus Sysuiplasmatales.</title>
        <authorList>
            <person name="Yuan Y."/>
        </authorList>
    </citation>
    <scope>NUCLEOTIDE SEQUENCE</scope>
    <source>
        <strain evidence="13">TUT19-bin139</strain>
        <strain evidence="12">YP2-bin.285</strain>
    </source>
</reference>
<dbReference type="InterPro" id="IPR000941">
    <property type="entry name" value="Enolase"/>
</dbReference>
<evidence type="ECO:0000256" key="5">
    <source>
        <dbReference type="ARBA" id="ARBA00023239"/>
    </source>
</evidence>
<sequence length="429" mass="46104">MSVKRIIFEQVRARQIFDSRGNPTIQAYTGDGEITTTASVPSGASTGRHEALELRDGGIEFGGKGVNRAIENVEGPIASSLIHRSFADVREVDLTMIKLDGTPNKSALGANAILSVSMAAARLFSRKNGLELFEYISSVSGRRPSIPVPMLNIINGGVHAGGELAVQEFLIVPSGFKNIFDALRASSEIYQSLKAHLKRKYGPFASNIGDEGGFVPPVKKTEDALQSIVESVTEAGYSPGTDVFLAIDAAASEFYRDGIYVIDGKEMEPAELGDYYISLASKFPIVSIEDPYDEEAFEDFAILNKRIGSKVQLIGDDIYVTNSARIRRGIEMKSSNAVLIKLNQIGTVSETVDSSLLAVNAGMNAVVSHRSGETTDDFIADLAVGLGTGQIKTGAPARGERVAKYNRLMEIASGHPDIPFSSVVFFGRK</sequence>
<comment type="caution">
    <text evidence="12">The sequence shown here is derived from an EMBL/GenBank/DDBJ whole genome shotgun (WGS) entry which is preliminary data.</text>
</comment>
<feature type="binding site" evidence="6">
    <location>
        <position position="370"/>
    </location>
    <ligand>
        <name>(2R)-2-phosphoglycerate</name>
        <dbReference type="ChEBI" id="CHEBI:58289"/>
    </ligand>
</feature>
<comment type="pathway">
    <text evidence="1 6">Carbohydrate degradation; glycolysis; pyruvate from D-glyceraldehyde 3-phosphate: step 4/5.</text>
</comment>
<feature type="active site" description="Proton donor" evidence="6 7">
    <location>
        <position position="211"/>
    </location>
</feature>
<feature type="binding site" evidence="8">
    <location>
        <position position="392"/>
    </location>
    <ligand>
        <name>substrate</name>
    </ligand>
</feature>
<dbReference type="InterPro" id="IPR020810">
    <property type="entry name" value="Enolase_C"/>
</dbReference>
<feature type="binding site" evidence="8">
    <location>
        <position position="159"/>
    </location>
    <ligand>
        <name>substrate</name>
    </ligand>
</feature>
<dbReference type="InterPro" id="IPR036849">
    <property type="entry name" value="Enolase-like_C_sf"/>
</dbReference>
<evidence type="ECO:0000256" key="6">
    <source>
        <dbReference type="HAMAP-Rule" id="MF_00318"/>
    </source>
</evidence>
<keyword evidence="6" id="KW-0963">Cytoplasm</keyword>
<feature type="binding site" evidence="8">
    <location>
        <position position="168"/>
    </location>
    <ligand>
        <name>substrate</name>
    </ligand>
</feature>
<comment type="subcellular location">
    <subcellularLocation>
        <location evidence="6">Cytoplasm</location>
    </subcellularLocation>
    <subcellularLocation>
        <location evidence="6">Secreted</location>
    </subcellularLocation>
    <subcellularLocation>
        <location evidence="6">Cell surface</location>
    </subcellularLocation>
    <text evidence="6">Fractions of enolase are present in both the cytoplasm and on the cell surface.</text>
</comment>
<dbReference type="SUPFAM" id="SSF51604">
    <property type="entry name" value="Enolase C-terminal domain-like"/>
    <property type="match status" value="1"/>
</dbReference>
<dbReference type="SMART" id="SM01193">
    <property type="entry name" value="Enolase_N"/>
    <property type="match status" value="1"/>
</dbReference>
<feature type="domain" description="Enolase C-terminal TIM barrel" evidence="10">
    <location>
        <begin position="143"/>
        <end position="420"/>
    </location>
</feature>
<dbReference type="SUPFAM" id="SSF54826">
    <property type="entry name" value="Enolase N-terminal domain-like"/>
    <property type="match status" value="1"/>
</dbReference>
<dbReference type="Pfam" id="PF03952">
    <property type="entry name" value="Enolase_N"/>
    <property type="match status" value="1"/>
</dbReference>
<dbReference type="SFLD" id="SFLDF00002">
    <property type="entry name" value="enolase"/>
    <property type="match status" value="1"/>
</dbReference>
<dbReference type="InterPro" id="IPR020811">
    <property type="entry name" value="Enolase_N"/>
</dbReference>
<dbReference type="Pfam" id="PF00113">
    <property type="entry name" value="Enolase_C"/>
    <property type="match status" value="1"/>
</dbReference>
<dbReference type="EMBL" id="JAGVSJ010000002">
    <property type="protein sequence ID" value="MBX8631218.1"/>
    <property type="molecule type" value="Genomic_DNA"/>
</dbReference>
<feature type="binding site" evidence="6">
    <location>
        <position position="341"/>
    </location>
    <ligand>
        <name>(2R)-2-phosphoglycerate</name>
        <dbReference type="ChEBI" id="CHEBI:58289"/>
    </ligand>
</feature>
<keyword evidence="6 9" id="KW-0479">Metal-binding</keyword>
<dbReference type="PANTHER" id="PTHR11902:SF1">
    <property type="entry name" value="ENOLASE"/>
    <property type="match status" value="1"/>
</dbReference>
<evidence type="ECO:0000256" key="7">
    <source>
        <dbReference type="PIRSR" id="PIRSR001400-1"/>
    </source>
</evidence>
<evidence type="ECO:0000259" key="10">
    <source>
        <dbReference type="SMART" id="SM01192"/>
    </source>
</evidence>
<dbReference type="GO" id="GO:0004634">
    <property type="term" value="F:phosphopyruvate hydratase activity"/>
    <property type="evidence" value="ECO:0007669"/>
    <property type="project" value="UniProtKB-UniRule"/>
</dbReference>
<comment type="function">
    <text evidence="6">Catalyzes the reversible conversion of 2-phosphoglycerate (2-PG) into phosphoenolpyruvate (PEP). It is essential for the degradation of carbohydrates via glycolysis.</text>
</comment>
<comment type="cofactor">
    <cofactor evidence="9">
        <name>Mg(2+)</name>
        <dbReference type="ChEBI" id="CHEBI:18420"/>
    </cofactor>
    <text evidence="9">Mg(2+) is required for catalysis and for stabilizing the dimer.</text>
</comment>
<dbReference type="GO" id="GO:0006096">
    <property type="term" value="P:glycolytic process"/>
    <property type="evidence" value="ECO:0007669"/>
    <property type="project" value="UniProtKB-UniRule"/>
</dbReference>
<keyword evidence="6" id="KW-0964">Secreted</keyword>
<dbReference type="Gene3D" id="3.30.390.10">
    <property type="entry name" value="Enolase-like, N-terminal domain"/>
    <property type="match status" value="1"/>
</dbReference>
<dbReference type="CDD" id="cd03313">
    <property type="entry name" value="enolase"/>
    <property type="match status" value="1"/>
</dbReference>
<evidence type="ECO:0000256" key="4">
    <source>
        <dbReference type="ARBA" id="ARBA00023152"/>
    </source>
</evidence>
<dbReference type="EC" id="4.2.1.11" evidence="6"/>
<evidence type="ECO:0000256" key="1">
    <source>
        <dbReference type="ARBA" id="ARBA00005031"/>
    </source>
</evidence>
<evidence type="ECO:0000256" key="3">
    <source>
        <dbReference type="ARBA" id="ARBA00022842"/>
    </source>
</evidence>
<dbReference type="InterPro" id="IPR029017">
    <property type="entry name" value="Enolase-like_N"/>
</dbReference>